<keyword evidence="1" id="KW-0648">Protein biosynthesis</keyword>
<dbReference type="Gramene" id="rna17131">
    <property type="protein sequence ID" value="RHN68743.1"/>
    <property type="gene ID" value="gene17131"/>
</dbReference>
<organism evidence="2">
    <name type="scientific">Medicago truncatula</name>
    <name type="common">Barrel medic</name>
    <name type="synonym">Medicago tribuloides</name>
    <dbReference type="NCBI Taxonomy" id="3880"/>
    <lineage>
        <taxon>Eukaryota</taxon>
        <taxon>Viridiplantae</taxon>
        <taxon>Streptophyta</taxon>
        <taxon>Embryophyta</taxon>
        <taxon>Tracheophyta</taxon>
        <taxon>Spermatophyta</taxon>
        <taxon>Magnoliopsida</taxon>
        <taxon>eudicotyledons</taxon>
        <taxon>Gunneridae</taxon>
        <taxon>Pentapetalae</taxon>
        <taxon>rosids</taxon>
        <taxon>fabids</taxon>
        <taxon>Fabales</taxon>
        <taxon>Fabaceae</taxon>
        <taxon>Papilionoideae</taxon>
        <taxon>50 kb inversion clade</taxon>
        <taxon>NPAAA clade</taxon>
        <taxon>Hologalegina</taxon>
        <taxon>IRL clade</taxon>
        <taxon>Trifolieae</taxon>
        <taxon>Medicago</taxon>
    </lineage>
</organism>
<evidence type="ECO:0000256" key="1">
    <source>
        <dbReference type="ARBA" id="ARBA00022917"/>
    </source>
</evidence>
<evidence type="ECO:0000313" key="2">
    <source>
        <dbReference type="EMBL" id="RHN68743.1"/>
    </source>
</evidence>
<protein>
    <submittedName>
        <fullName evidence="2">Putative threonine--tRNA ligase</fullName>
        <ecNumber evidence="2">6.1.1.3</ecNumber>
    </submittedName>
</protein>
<dbReference type="PANTHER" id="PTHR11451">
    <property type="entry name" value="THREONINE-TRNA LIGASE"/>
    <property type="match status" value="1"/>
</dbReference>
<name>A0A396IWC2_MEDTR</name>
<sequence length="224" mass="25236">MAAHAKDEAHLNATIPKHIRLFEAIHLELQTRQLSLSHDPIKSPGTKHGCKLCIGPCTTTENGFYYDAIYCNLGLKDYQFKIIESGAFKVVVEKQPIEVTRDQALEIFSDDKFKASAFTLLFLTLALLSFAPNDYIVEIINNLAPDETITVYRCGPLVDLYRACLEASSAYWRGGKNRKSLQSVYGISYPDQKSLKVISFHMLFFSKNHSAMHNHKLCCDELGV</sequence>
<dbReference type="InterPro" id="IPR018163">
    <property type="entry name" value="Thr/Ala-tRNA-synth_IIc_edit"/>
</dbReference>
<dbReference type="Proteomes" id="UP000265566">
    <property type="component" value="Chromosome 3"/>
</dbReference>
<gene>
    <name evidence="2" type="ORF">MtrunA17_Chr3g0117181</name>
</gene>
<dbReference type="EC" id="6.1.1.3" evidence="2"/>
<keyword evidence="2" id="KW-0436">Ligase</keyword>
<dbReference type="SUPFAM" id="SSF55186">
    <property type="entry name" value="ThrRS/AlaRS common domain"/>
    <property type="match status" value="2"/>
</dbReference>
<dbReference type="AlphaFoldDB" id="A0A396IWC2"/>
<proteinExistence type="predicted"/>
<dbReference type="GO" id="GO:0004829">
    <property type="term" value="F:threonine-tRNA ligase activity"/>
    <property type="evidence" value="ECO:0007669"/>
    <property type="project" value="UniProtKB-EC"/>
</dbReference>
<comment type="caution">
    <text evidence="2">The sequence shown here is derived from an EMBL/GenBank/DDBJ whole genome shotgun (WGS) entry which is preliminary data.</text>
</comment>
<dbReference type="PANTHER" id="PTHR11451:SF46">
    <property type="entry name" value="THREONINE--TRNA LIGASE"/>
    <property type="match status" value="1"/>
</dbReference>
<reference evidence="2" key="1">
    <citation type="journal article" date="2018" name="Nat. Plants">
        <title>Whole-genome landscape of Medicago truncatula symbiotic genes.</title>
        <authorList>
            <person name="Pecrix Y."/>
            <person name="Gamas P."/>
            <person name="Carrere S."/>
        </authorList>
    </citation>
    <scope>NUCLEOTIDE SEQUENCE</scope>
    <source>
        <tissue evidence="2">Leaves</tissue>
    </source>
</reference>
<dbReference type="GO" id="GO:0000166">
    <property type="term" value="F:nucleotide binding"/>
    <property type="evidence" value="ECO:0007669"/>
    <property type="project" value="InterPro"/>
</dbReference>
<dbReference type="EMBL" id="PSQE01000003">
    <property type="protein sequence ID" value="RHN68743.1"/>
    <property type="molecule type" value="Genomic_DNA"/>
</dbReference>
<dbReference type="GO" id="GO:0006412">
    <property type="term" value="P:translation"/>
    <property type="evidence" value="ECO:0007669"/>
    <property type="project" value="UniProtKB-KW"/>
</dbReference>
<accession>A0A396IWC2</accession>
<dbReference type="Gene3D" id="3.30.980.10">
    <property type="entry name" value="Threonyl-trna Synthetase, Chain A, domain 2"/>
    <property type="match status" value="2"/>
</dbReference>